<evidence type="ECO:0000313" key="6">
    <source>
        <dbReference type="Proteomes" id="UP000008066"/>
    </source>
</evidence>
<protein>
    <submittedName>
        <fullName evidence="5">Uncharacterized protein</fullName>
    </submittedName>
</protein>
<accession>G0S6S5</accession>
<dbReference type="InterPro" id="IPR001911">
    <property type="entry name" value="Ribosomal_bS21"/>
</dbReference>
<dbReference type="PANTHER" id="PTHR41237:SF1">
    <property type="entry name" value="SMALL RIBOSOMAL SUBUNIT PROTEIN BS21M"/>
    <property type="match status" value="1"/>
</dbReference>
<gene>
    <name evidence="5" type="ORF">CTHT_0035430</name>
</gene>
<dbReference type="InterPro" id="IPR052837">
    <property type="entry name" value="Mitoribosomal_bS21"/>
</dbReference>
<dbReference type="OrthoDB" id="2501249at2759"/>
<feature type="region of interest" description="Disordered" evidence="4">
    <location>
        <begin position="38"/>
        <end position="127"/>
    </location>
</feature>
<organism evidence="6">
    <name type="scientific">Chaetomium thermophilum (strain DSM 1495 / CBS 144.50 / IMI 039719)</name>
    <name type="common">Thermochaetoides thermophila</name>
    <dbReference type="NCBI Taxonomy" id="759272"/>
    <lineage>
        <taxon>Eukaryota</taxon>
        <taxon>Fungi</taxon>
        <taxon>Dikarya</taxon>
        <taxon>Ascomycota</taxon>
        <taxon>Pezizomycotina</taxon>
        <taxon>Sordariomycetes</taxon>
        <taxon>Sordariomycetidae</taxon>
        <taxon>Sordariales</taxon>
        <taxon>Chaetomiaceae</taxon>
        <taxon>Thermochaetoides</taxon>
    </lineage>
</organism>
<dbReference type="RefSeq" id="XP_006693973.1">
    <property type="nucleotide sequence ID" value="XM_006693910.1"/>
</dbReference>
<dbReference type="KEGG" id="cthr:CTHT_0035430"/>
<keyword evidence="3" id="KW-0687">Ribonucleoprotein</keyword>
<evidence type="ECO:0000256" key="3">
    <source>
        <dbReference type="ARBA" id="ARBA00023274"/>
    </source>
</evidence>
<keyword evidence="2" id="KW-0689">Ribosomal protein</keyword>
<feature type="compositionally biased region" description="Polar residues" evidence="4">
    <location>
        <begin position="38"/>
        <end position="57"/>
    </location>
</feature>
<dbReference type="STRING" id="759272.G0S6S5"/>
<sequence>MEFRQIVHLVSRSTAMTAARPYILTGTRLAVQRHRQFSSSGRLLSSDETPVPESSTLAAQSKPQSPSQSQSQAQSQIDQLRSSIPSINSLPPRPPPVRKTNFFLDSQPKKPIPTATTTQSQLQSSLFSSPSSPFDLVNQINSDMNSSTSSLTVWNEQDFLHKHNLKPYPEIRTRPPTGRTVPVDKGVDLARAFRLLGRLVQQNNVRRDLYQQREHERKALKIKRLRRERWRERFKNGFRAAIDRVLQLKAQGW</sequence>
<dbReference type="PANTHER" id="PTHR41237">
    <property type="entry name" value="37S RIBOSOMAL PROTEIN MRP21, MITOCHONDRIAL"/>
    <property type="match status" value="1"/>
</dbReference>
<proteinExistence type="inferred from homology"/>
<name>G0S6S5_CHATD</name>
<dbReference type="GO" id="GO:0070124">
    <property type="term" value="P:mitochondrial translational initiation"/>
    <property type="evidence" value="ECO:0007669"/>
    <property type="project" value="TreeGrafter"/>
</dbReference>
<evidence type="ECO:0000256" key="2">
    <source>
        <dbReference type="ARBA" id="ARBA00022980"/>
    </source>
</evidence>
<evidence type="ECO:0000313" key="5">
    <source>
        <dbReference type="EMBL" id="EGS21677.1"/>
    </source>
</evidence>
<feature type="compositionally biased region" description="Low complexity" evidence="4">
    <location>
        <begin position="58"/>
        <end position="90"/>
    </location>
</feature>
<evidence type="ECO:0000256" key="4">
    <source>
        <dbReference type="SAM" id="MobiDB-lite"/>
    </source>
</evidence>
<dbReference type="Proteomes" id="UP000008066">
    <property type="component" value="Unassembled WGS sequence"/>
</dbReference>
<dbReference type="HOGENOM" id="CLU_081623_0_0_1"/>
<dbReference type="EMBL" id="GL988041">
    <property type="protein sequence ID" value="EGS21677.1"/>
    <property type="molecule type" value="Genomic_DNA"/>
</dbReference>
<feature type="compositionally biased region" description="Low complexity" evidence="4">
    <location>
        <begin position="116"/>
        <end position="127"/>
    </location>
</feature>
<evidence type="ECO:0000256" key="1">
    <source>
        <dbReference type="ARBA" id="ARBA00006640"/>
    </source>
</evidence>
<dbReference type="eggNOG" id="ENOG502SYGP">
    <property type="taxonomic scope" value="Eukaryota"/>
</dbReference>
<dbReference type="OMA" id="FANYPRL"/>
<dbReference type="Pfam" id="PF01165">
    <property type="entry name" value="Ribosomal_S21"/>
    <property type="match status" value="1"/>
</dbReference>
<keyword evidence="6" id="KW-1185">Reference proteome</keyword>
<dbReference type="AlphaFoldDB" id="G0S6S5"/>
<dbReference type="GeneID" id="18257581"/>
<dbReference type="GO" id="GO:0003735">
    <property type="term" value="F:structural constituent of ribosome"/>
    <property type="evidence" value="ECO:0007669"/>
    <property type="project" value="InterPro"/>
</dbReference>
<dbReference type="GO" id="GO:0005763">
    <property type="term" value="C:mitochondrial small ribosomal subunit"/>
    <property type="evidence" value="ECO:0007669"/>
    <property type="project" value="TreeGrafter"/>
</dbReference>
<reference evidence="5 6" key="1">
    <citation type="journal article" date="2011" name="Cell">
        <title>Insight into structure and assembly of the nuclear pore complex by utilizing the genome of a eukaryotic thermophile.</title>
        <authorList>
            <person name="Amlacher S."/>
            <person name="Sarges P."/>
            <person name="Flemming D."/>
            <person name="van Noort V."/>
            <person name="Kunze R."/>
            <person name="Devos D.P."/>
            <person name="Arumugam M."/>
            <person name="Bork P."/>
            <person name="Hurt E."/>
        </authorList>
    </citation>
    <scope>NUCLEOTIDE SEQUENCE [LARGE SCALE GENOMIC DNA]</scope>
    <source>
        <strain evidence="6">DSM 1495 / CBS 144.50 / IMI 039719</strain>
    </source>
</reference>
<comment type="similarity">
    <text evidence="1">Belongs to the bacterial ribosomal protein bS21 family.</text>
</comment>